<dbReference type="InterPro" id="IPR042089">
    <property type="entry name" value="Peptidase_M13_dom_2"/>
</dbReference>
<comment type="cofactor">
    <cofactor evidence="1">
        <name>Zn(2+)</name>
        <dbReference type="ChEBI" id="CHEBI:29105"/>
    </cofactor>
</comment>
<name>A0A0A0BVP4_9CELL</name>
<dbReference type="Pfam" id="PF05649">
    <property type="entry name" value="Peptidase_M13_N"/>
    <property type="match status" value="1"/>
</dbReference>
<dbReference type="InterPro" id="IPR000718">
    <property type="entry name" value="Peptidase_M13"/>
</dbReference>
<sequence length="678" mass="75352">MTTTDKAGPTRDDATGQALRSGIDRTALDPAVRPQDDLYRHVNGRWIAQHEIPADRATDGALRELYDRAEEHVRAIIEDLGGKVAEGAGGLDGTAAQVGALYASFMDVDAVERLGVEPLREELAAVDAATTREQLVRVLGTLQRTGGPTAVAFWVDNDAHDPERYVVFLHQAGLGLPDESYYREDAHAAVREQYGPHVARMLRLVGLDADDADRQAGLVVDLETRLAASHWDVVRDRDADLTDNPMTLDDLVERAPGFDWVAWVEALGASRDAFTDLVVREPDYAVAFAQAWADAPVEQWQSWLRYHLVRSRAPYLSAEVVEANFDFYGRLLTGATQLRDRWKRGVALVEGALGEAVGQEYVARHFPPTHKDRMMRLVENLVEAYRESITALDWMGEATRAKALAKLDAFTPKIGYPDRWKSYDGLEVRPDDLVGNVRRSHAYELDRELGKIGRPVDRDEWFMTPQTVNAYYNPGMNEIVFPAAILQPPFFDPDADDAVSYGGIGAVIGHEIGHGFDDQGSKYDGAGRLEDWWTDEDRTEFEARTAALVAQYDAFSPRQLDGSHTVNGAFTVGENIGDLGGLSIALEAYRIALGRPLAEAPVVDGMTGVQRVLVGWAQVWRSKGRDEEVVRRLATDPHSPDEFRCNGVVRNVDAFYEAFDVRPGDGLYLPPEERVRIW</sequence>
<comment type="similarity">
    <text evidence="2">Belongs to the peptidase M13 family.</text>
</comment>
<evidence type="ECO:0000256" key="5">
    <source>
        <dbReference type="ARBA" id="ARBA00022801"/>
    </source>
</evidence>
<dbReference type="GO" id="GO:0004222">
    <property type="term" value="F:metalloendopeptidase activity"/>
    <property type="evidence" value="ECO:0007669"/>
    <property type="project" value="InterPro"/>
</dbReference>
<reference evidence="11 12" key="2">
    <citation type="journal article" date="2015" name="Stand. Genomic Sci.">
        <title>Draft genome sequence of Cellulomonas carbonis T26(T) and comparative analysis of six Cellulomonas genomes.</title>
        <authorList>
            <person name="Zhuang W."/>
            <person name="Zhang S."/>
            <person name="Xia X."/>
            <person name="Wang G."/>
        </authorList>
    </citation>
    <scope>NUCLEOTIDE SEQUENCE [LARGE SCALE GENOMIC DNA]</scope>
    <source>
        <strain evidence="11 12">T26</strain>
    </source>
</reference>
<dbReference type="SUPFAM" id="SSF55486">
    <property type="entry name" value="Metalloproteases ('zincins'), catalytic domain"/>
    <property type="match status" value="1"/>
</dbReference>
<keyword evidence="4" id="KW-0479">Metal-binding</keyword>
<evidence type="ECO:0000256" key="4">
    <source>
        <dbReference type="ARBA" id="ARBA00022723"/>
    </source>
</evidence>
<keyword evidence="3" id="KW-0645">Protease</keyword>
<evidence type="ECO:0000313" key="12">
    <source>
        <dbReference type="Proteomes" id="UP000029839"/>
    </source>
</evidence>
<feature type="region of interest" description="Disordered" evidence="8">
    <location>
        <begin position="1"/>
        <end position="25"/>
    </location>
</feature>
<keyword evidence="12" id="KW-1185">Reference proteome</keyword>
<comment type="caution">
    <text evidence="11">The sequence shown here is derived from an EMBL/GenBank/DDBJ whole genome shotgun (WGS) entry which is preliminary data.</text>
</comment>
<feature type="domain" description="Peptidase M13 C-terminal" evidence="9">
    <location>
        <begin position="469"/>
        <end position="675"/>
    </location>
</feature>
<evidence type="ECO:0000256" key="2">
    <source>
        <dbReference type="ARBA" id="ARBA00007357"/>
    </source>
</evidence>
<evidence type="ECO:0000313" key="11">
    <source>
        <dbReference type="EMBL" id="KGM12011.1"/>
    </source>
</evidence>
<dbReference type="GO" id="GO:0005886">
    <property type="term" value="C:plasma membrane"/>
    <property type="evidence" value="ECO:0007669"/>
    <property type="project" value="TreeGrafter"/>
</dbReference>
<dbReference type="EMBL" id="AXCY01000010">
    <property type="protein sequence ID" value="KGM12011.1"/>
    <property type="molecule type" value="Genomic_DNA"/>
</dbReference>
<keyword evidence="7" id="KW-0482">Metalloprotease</keyword>
<dbReference type="PANTHER" id="PTHR11733:SF167">
    <property type="entry name" value="FI17812P1-RELATED"/>
    <property type="match status" value="1"/>
</dbReference>
<keyword evidence="5" id="KW-0378">Hydrolase</keyword>
<accession>A0A0A0BVP4</accession>
<reference evidence="11 12" key="1">
    <citation type="submission" date="2013-08" db="EMBL/GenBank/DDBJ databases">
        <title>Genome sequencing of Cellulomonas carbonis T26.</title>
        <authorList>
            <person name="Chen F."/>
            <person name="Li Y."/>
            <person name="Wang G."/>
        </authorList>
    </citation>
    <scope>NUCLEOTIDE SEQUENCE [LARGE SCALE GENOMIC DNA]</scope>
    <source>
        <strain evidence="11 12">T26</strain>
    </source>
</reference>
<evidence type="ECO:0000259" key="10">
    <source>
        <dbReference type="Pfam" id="PF05649"/>
    </source>
</evidence>
<evidence type="ECO:0000259" key="9">
    <source>
        <dbReference type="Pfam" id="PF01431"/>
    </source>
</evidence>
<protein>
    <submittedName>
        <fullName evidence="11">Peptidase M13</fullName>
    </submittedName>
</protein>
<feature type="domain" description="Peptidase M13 N-terminal" evidence="10">
    <location>
        <begin position="34"/>
        <end position="417"/>
    </location>
</feature>
<dbReference type="Gene3D" id="3.40.390.10">
    <property type="entry name" value="Collagenase (Catalytic Domain)"/>
    <property type="match status" value="1"/>
</dbReference>
<evidence type="ECO:0000256" key="7">
    <source>
        <dbReference type="ARBA" id="ARBA00023049"/>
    </source>
</evidence>
<dbReference type="GO" id="GO:0016485">
    <property type="term" value="P:protein processing"/>
    <property type="evidence" value="ECO:0007669"/>
    <property type="project" value="TreeGrafter"/>
</dbReference>
<dbReference type="InterPro" id="IPR024079">
    <property type="entry name" value="MetalloPept_cat_dom_sf"/>
</dbReference>
<dbReference type="AlphaFoldDB" id="A0A0A0BVP4"/>
<evidence type="ECO:0000256" key="6">
    <source>
        <dbReference type="ARBA" id="ARBA00022833"/>
    </source>
</evidence>
<keyword evidence="6" id="KW-0862">Zinc</keyword>
<dbReference type="InterPro" id="IPR008753">
    <property type="entry name" value="Peptidase_M13_N"/>
</dbReference>
<dbReference type="OrthoDB" id="9775677at2"/>
<dbReference type="Gene3D" id="1.10.1380.10">
    <property type="entry name" value="Neutral endopeptidase , domain2"/>
    <property type="match status" value="1"/>
</dbReference>
<dbReference type="PROSITE" id="PS51885">
    <property type="entry name" value="NEPRILYSIN"/>
    <property type="match status" value="1"/>
</dbReference>
<evidence type="ECO:0000256" key="8">
    <source>
        <dbReference type="SAM" id="MobiDB-lite"/>
    </source>
</evidence>
<dbReference type="GO" id="GO:0046872">
    <property type="term" value="F:metal ion binding"/>
    <property type="evidence" value="ECO:0007669"/>
    <property type="project" value="UniProtKB-KW"/>
</dbReference>
<dbReference type="CDD" id="cd08662">
    <property type="entry name" value="M13"/>
    <property type="match status" value="1"/>
</dbReference>
<dbReference type="RefSeq" id="WP_052425916.1">
    <property type="nucleotide sequence ID" value="NZ_AXCY01000010.1"/>
</dbReference>
<dbReference type="PANTHER" id="PTHR11733">
    <property type="entry name" value="ZINC METALLOPROTEASE FAMILY M13 NEPRILYSIN-RELATED"/>
    <property type="match status" value="1"/>
</dbReference>
<gene>
    <name evidence="11" type="ORF">N868_03575</name>
</gene>
<evidence type="ECO:0000256" key="1">
    <source>
        <dbReference type="ARBA" id="ARBA00001947"/>
    </source>
</evidence>
<dbReference type="Pfam" id="PF01431">
    <property type="entry name" value="Peptidase_M13"/>
    <property type="match status" value="1"/>
</dbReference>
<dbReference type="PRINTS" id="PR00786">
    <property type="entry name" value="NEPRILYSIN"/>
</dbReference>
<evidence type="ECO:0000256" key="3">
    <source>
        <dbReference type="ARBA" id="ARBA00022670"/>
    </source>
</evidence>
<dbReference type="Proteomes" id="UP000029839">
    <property type="component" value="Unassembled WGS sequence"/>
</dbReference>
<organism evidence="11 12">
    <name type="scientific">Cellulomonas carbonis T26</name>
    <dbReference type="NCBI Taxonomy" id="947969"/>
    <lineage>
        <taxon>Bacteria</taxon>
        <taxon>Bacillati</taxon>
        <taxon>Actinomycetota</taxon>
        <taxon>Actinomycetes</taxon>
        <taxon>Micrococcales</taxon>
        <taxon>Cellulomonadaceae</taxon>
        <taxon>Cellulomonas</taxon>
    </lineage>
</organism>
<proteinExistence type="inferred from homology"/>
<dbReference type="InterPro" id="IPR018497">
    <property type="entry name" value="Peptidase_M13_C"/>
</dbReference>